<evidence type="ECO:0000313" key="1">
    <source>
        <dbReference type="EMBL" id="KFK22591.1"/>
    </source>
</evidence>
<dbReference type="AlphaFoldDB" id="A0A087FY89"/>
<name>A0A087FY89_ARAAL</name>
<reference evidence="2" key="1">
    <citation type="journal article" date="2015" name="Nat. Plants">
        <title>Genome expansion of Arabis alpina linked with retrotransposition and reduced symmetric DNA methylation.</title>
        <authorList>
            <person name="Willing E.M."/>
            <person name="Rawat V."/>
            <person name="Mandakova T."/>
            <person name="Maumus F."/>
            <person name="James G.V."/>
            <person name="Nordstroem K.J."/>
            <person name="Becker C."/>
            <person name="Warthmann N."/>
            <person name="Chica C."/>
            <person name="Szarzynska B."/>
            <person name="Zytnicki M."/>
            <person name="Albani M.C."/>
            <person name="Kiefer C."/>
            <person name="Bergonzi S."/>
            <person name="Castaings L."/>
            <person name="Mateos J.L."/>
            <person name="Berns M.C."/>
            <person name="Bujdoso N."/>
            <person name="Piofczyk T."/>
            <person name="de Lorenzo L."/>
            <person name="Barrero-Sicilia C."/>
            <person name="Mateos I."/>
            <person name="Piednoel M."/>
            <person name="Hagmann J."/>
            <person name="Chen-Min-Tao R."/>
            <person name="Iglesias-Fernandez R."/>
            <person name="Schuster S.C."/>
            <person name="Alonso-Blanco C."/>
            <person name="Roudier F."/>
            <person name="Carbonero P."/>
            <person name="Paz-Ares J."/>
            <person name="Davis S.J."/>
            <person name="Pecinka A."/>
            <person name="Quesneville H."/>
            <person name="Colot V."/>
            <person name="Lysak M.A."/>
            <person name="Weigel D."/>
            <person name="Coupland G."/>
            <person name="Schneeberger K."/>
        </authorList>
    </citation>
    <scope>NUCLEOTIDE SEQUENCE [LARGE SCALE GENOMIC DNA]</scope>
    <source>
        <strain evidence="2">cv. Pajares</strain>
    </source>
</reference>
<evidence type="ECO:0000313" key="2">
    <source>
        <dbReference type="Proteomes" id="UP000029120"/>
    </source>
</evidence>
<dbReference type="EMBL" id="KL987616">
    <property type="protein sequence ID" value="KFK22591.1"/>
    <property type="molecule type" value="Genomic_DNA"/>
</dbReference>
<organism evidence="1 2">
    <name type="scientific">Arabis alpina</name>
    <name type="common">Alpine rock-cress</name>
    <dbReference type="NCBI Taxonomy" id="50452"/>
    <lineage>
        <taxon>Eukaryota</taxon>
        <taxon>Viridiplantae</taxon>
        <taxon>Streptophyta</taxon>
        <taxon>Embryophyta</taxon>
        <taxon>Tracheophyta</taxon>
        <taxon>Spermatophyta</taxon>
        <taxon>Magnoliopsida</taxon>
        <taxon>eudicotyledons</taxon>
        <taxon>Gunneridae</taxon>
        <taxon>Pentapetalae</taxon>
        <taxon>rosids</taxon>
        <taxon>malvids</taxon>
        <taxon>Brassicales</taxon>
        <taxon>Brassicaceae</taxon>
        <taxon>Arabideae</taxon>
        <taxon>Arabis</taxon>
    </lineage>
</organism>
<protein>
    <submittedName>
        <fullName evidence="1">Uncharacterized protein</fullName>
    </submittedName>
</protein>
<accession>A0A087FY89</accession>
<dbReference type="Gramene" id="KFK22591">
    <property type="protein sequence ID" value="KFK22591"/>
    <property type="gene ID" value="AALP_AAs74016U000100"/>
</dbReference>
<proteinExistence type="predicted"/>
<dbReference type="Proteomes" id="UP000029120">
    <property type="component" value="Unassembled WGS sequence"/>
</dbReference>
<keyword evidence="2" id="KW-1185">Reference proteome</keyword>
<gene>
    <name evidence="1" type="ORF">AALP_AAs74016U000100</name>
</gene>
<sequence>MGSWRVVCSLCQEWRYLVEPSAHSFMLFTHGLQGSQALLPKLS</sequence>